<dbReference type="Pfam" id="PF05100">
    <property type="entry name" value="Phage_tail_L"/>
    <property type="match status" value="1"/>
</dbReference>
<dbReference type="NCBIfam" id="TIGR01600">
    <property type="entry name" value="phage_tail_L"/>
    <property type="match status" value="1"/>
</dbReference>
<dbReference type="Proteomes" id="UP000032210">
    <property type="component" value="Unassembled WGS sequence"/>
</dbReference>
<reference evidence="1 2" key="1">
    <citation type="submission" date="2015-01" db="EMBL/GenBank/DDBJ databases">
        <title>Genome sequence of the beneficial rhizobacterium Pseudomonas fluorescens 2-79.</title>
        <authorList>
            <person name="Thuermer A."/>
            <person name="Daniel R."/>
        </authorList>
    </citation>
    <scope>NUCLEOTIDE SEQUENCE [LARGE SCALE GENOMIC DNA]</scope>
    <source>
        <strain evidence="1 2">2-79</strain>
    </source>
</reference>
<sequence length="276" mass="30407">MLAKNVNDNACFLIERGACEFFASKLAPTKALTERHYATVRGFLCPENHMSITADIQTLEPGAWVELFELDAATLGAELYRFHGYPQESSIFWQGHEYSPWPIQAEGFEMSGQGTQPTPTLAVGNVGGFITALVLYFEDLVGARLIRHRTLAKYLDGQPEADPEEELPPDIWYVERKVAESSETVKFELASALDFNGVQLPRRQIVANVCWWLSCGGYRGPYCGYNGGPVADANDVIVTDAAKDKCGGRLTSCKLRFGENNPLPYGSFPAAGLLRS</sequence>
<dbReference type="GO" id="GO:0051536">
    <property type="term" value="F:iron-sulfur cluster binding"/>
    <property type="evidence" value="ECO:0007669"/>
    <property type="project" value="InterPro"/>
</dbReference>
<protein>
    <submittedName>
        <fullName evidence="1">Phage minor tail protein L</fullName>
    </submittedName>
</protein>
<dbReference type="EMBL" id="JXCQ01000018">
    <property type="protein sequence ID" value="KIR22018.1"/>
    <property type="molecule type" value="Genomic_DNA"/>
</dbReference>
<dbReference type="GO" id="GO:0030430">
    <property type="term" value="C:host cell cytoplasm"/>
    <property type="evidence" value="ECO:0007669"/>
    <property type="project" value="InterPro"/>
</dbReference>
<dbReference type="AlphaFoldDB" id="A0A0D0SJ62"/>
<comment type="caution">
    <text evidence="1">The sequence shown here is derived from an EMBL/GenBank/DDBJ whole genome shotgun (WGS) entry which is preliminary data.</text>
</comment>
<evidence type="ECO:0000313" key="2">
    <source>
        <dbReference type="Proteomes" id="UP000032210"/>
    </source>
</evidence>
<dbReference type="PATRIC" id="fig|294.125.peg.2638"/>
<name>A0A0D0SJ62_PSEFL</name>
<gene>
    <name evidence="1" type="ORF">PFLU3_25700</name>
</gene>
<accession>A0A0D0SJ62</accession>
<evidence type="ECO:0000313" key="1">
    <source>
        <dbReference type="EMBL" id="KIR22018.1"/>
    </source>
</evidence>
<dbReference type="InterPro" id="IPR006487">
    <property type="entry name" value="Phage_lambda_L"/>
</dbReference>
<dbReference type="GO" id="GO:0046718">
    <property type="term" value="P:symbiont entry into host cell"/>
    <property type="evidence" value="ECO:0007669"/>
    <property type="project" value="InterPro"/>
</dbReference>
<proteinExistence type="predicted"/>
<organism evidence="1 2">
    <name type="scientific">Pseudomonas fluorescens</name>
    <dbReference type="NCBI Taxonomy" id="294"/>
    <lineage>
        <taxon>Bacteria</taxon>
        <taxon>Pseudomonadati</taxon>
        <taxon>Pseudomonadota</taxon>
        <taxon>Gammaproteobacteria</taxon>
        <taxon>Pseudomonadales</taxon>
        <taxon>Pseudomonadaceae</taxon>
        <taxon>Pseudomonas</taxon>
    </lineage>
</organism>